<proteinExistence type="predicted"/>
<feature type="domain" description="Letm1 RBD" evidence="8">
    <location>
        <begin position="1"/>
        <end position="93"/>
    </location>
</feature>
<evidence type="ECO:0000256" key="4">
    <source>
        <dbReference type="ARBA" id="ARBA00022989"/>
    </source>
</evidence>
<name>A0A9W8AKQ4_9FUNG</name>
<evidence type="ECO:0000259" key="8">
    <source>
        <dbReference type="PROSITE" id="PS51758"/>
    </source>
</evidence>
<keyword evidence="3" id="KW-0999">Mitochondrion inner membrane</keyword>
<keyword evidence="2" id="KW-0812">Transmembrane</keyword>
<protein>
    <recommendedName>
        <fullName evidence="8">Letm1 RBD domain-containing protein</fullName>
    </recommendedName>
</protein>
<comment type="subcellular location">
    <subcellularLocation>
        <location evidence="1">Mitochondrion inner membrane</location>
        <topology evidence="1">Single-pass membrane protein</topology>
    </subcellularLocation>
</comment>
<dbReference type="OrthoDB" id="73691at2759"/>
<dbReference type="GO" id="GO:0043022">
    <property type="term" value="F:ribosome binding"/>
    <property type="evidence" value="ECO:0007669"/>
    <property type="project" value="InterPro"/>
</dbReference>
<evidence type="ECO:0000313" key="10">
    <source>
        <dbReference type="Proteomes" id="UP001150925"/>
    </source>
</evidence>
<evidence type="ECO:0000313" key="9">
    <source>
        <dbReference type="EMBL" id="KAJ1958314.1"/>
    </source>
</evidence>
<sequence>MKHMLRDKLARHLDFLREDDKMIRKEGVETLSAPDLHEACEARGISTYDQTDDHLRLLLLQSIRLNLLVDPRPIPPVMVYTTRIFLLNSKVRM</sequence>
<dbReference type="InterPro" id="IPR033122">
    <property type="entry name" value="LETM1-like_RBD"/>
</dbReference>
<accession>A0A9W8AKQ4</accession>
<dbReference type="GO" id="GO:0030003">
    <property type="term" value="P:intracellular monoatomic cation homeostasis"/>
    <property type="evidence" value="ECO:0007669"/>
    <property type="project" value="TreeGrafter"/>
</dbReference>
<evidence type="ECO:0000256" key="6">
    <source>
        <dbReference type="ARBA" id="ARBA00023136"/>
    </source>
</evidence>
<dbReference type="PROSITE" id="PS51758">
    <property type="entry name" value="LETM1_RBD"/>
    <property type="match status" value="1"/>
</dbReference>
<evidence type="ECO:0000256" key="5">
    <source>
        <dbReference type="ARBA" id="ARBA00023128"/>
    </source>
</evidence>
<dbReference type="Pfam" id="PF07766">
    <property type="entry name" value="LETM1_RBD"/>
    <property type="match status" value="1"/>
</dbReference>
<dbReference type="InterPro" id="IPR044202">
    <property type="entry name" value="LETM1/MDM38-like"/>
</dbReference>
<evidence type="ECO:0000256" key="3">
    <source>
        <dbReference type="ARBA" id="ARBA00022792"/>
    </source>
</evidence>
<evidence type="ECO:0000256" key="7">
    <source>
        <dbReference type="PROSITE-ProRule" id="PRU01094"/>
    </source>
</evidence>
<dbReference type="Proteomes" id="UP001150925">
    <property type="component" value="Unassembled WGS sequence"/>
</dbReference>
<dbReference type="PANTHER" id="PTHR14009:SF1">
    <property type="entry name" value="MITOCHONDRIAL PROTON_CALCIUM EXCHANGER PROTEIN"/>
    <property type="match status" value="1"/>
</dbReference>
<evidence type="ECO:0000256" key="2">
    <source>
        <dbReference type="ARBA" id="ARBA00022692"/>
    </source>
</evidence>
<reference evidence="9" key="1">
    <citation type="submission" date="2022-07" db="EMBL/GenBank/DDBJ databases">
        <title>Phylogenomic reconstructions and comparative analyses of Kickxellomycotina fungi.</title>
        <authorList>
            <person name="Reynolds N.K."/>
            <person name="Stajich J.E."/>
            <person name="Barry K."/>
            <person name="Grigoriev I.V."/>
            <person name="Crous P."/>
            <person name="Smith M.E."/>
        </authorList>
    </citation>
    <scope>NUCLEOTIDE SEQUENCE</scope>
    <source>
        <strain evidence="9">RSA 1196</strain>
    </source>
</reference>
<organism evidence="9 10">
    <name type="scientific">Dispira parvispora</name>
    <dbReference type="NCBI Taxonomy" id="1520584"/>
    <lineage>
        <taxon>Eukaryota</taxon>
        <taxon>Fungi</taxon>
        <taxon>Fungi incertae sedis</taxon>
        <taxon>Zoopagomycota</taxon>
        <taxon>Kickxellomycotina</taxon>
        <taxon>Dimargaritomycetes</taxon>
        <taxon>Dimargaritales</taxon>
        <taxon>Dimargaritaceae</taxon>
        <taxon>Dispira</taxon>
    </lineage>
</organism>
<keyword evidence="4" id="KW-1133">Transmembrane helix</keyword>
<dbReference type="AlphaFoldDB" id="A0A9W8AKQ4"/>
<keyword evidence="6" id="KW-0472">Membrane</keyword>
<gene>
    <name evidence="9" type="ORF">IWQ62_004917</name>
</gene>
<dbReference type="GO" id="GO:0005743">
    <property type="term" value="C:mitochondrial inner membrane"/>
    <property type="evidence" value="ECO:0007669"/>
    <property type="project" value="UniProtKB-SubCell"/>
</dbReference>
<keyword evidence="10" id="KW-1185">Reference proteome</keyword>
<dbReference type="EMBL" id="JANBPY010001807">
    <property type="protein sequence ID" value="KAJ1958314.1"/>
    <property type="molecule type" value="Genomic_DNA"/>
</dbReference>
<comment type="caution">
    <text evidence="9">The sequence shown here is derived from an EMBL/GenBank/DDBJ whole genome shotgun (WGS) entry which is preliminary data.</text>
</comment>
<dbReference type="PANTHER" id="PTHR14009">
    <property type="entry name" value="LEUCINE ZIPPER-EF-HAND CONTAINING TRANSMEMBRANE PROTEIN"/>
    <property type="match status" value="1"/>
</dbReference>
<evidence type="ECO:0000256" key="1">
    <source>
        <dbReference type="ARBA" id="ARBA00004434"/>
    </source>
</evidence>
<keyword evidence="5 7" id="KW-0496">Mitochondrion</keyword>